<dbReference type="Pfam" id="PF11821">
    <property type="entry name" value="ActD"/>
    <property type="match status" value="1"/>
</dbReference>
<gene>
    <name evidence="2" type="ORF">METZ01_LOCUS264261</name>
</gene>
<dbReference type="InterPro" id="IPR021776">
    <property type="entry name" value="ActD"/>
</dbReference>
<name>A0A382JJY1_9ZZZZ</name>
<sequence>MPHEEESTLFGLMAEFETPDDLLAAAKATFAAGYRKIDGYSPLPVHGLGDAIGFPRTKLPWLVFCCGILGGIVGYGMCYWVSVVDYPLNIAGKPLHSGPMFIPVTFELTILFAALSSAFGMFIANGLPQPYHPVFNVDSFARASQDRFFLSIEADDPQFDLDKTRDFLNGLNPHEVAEVEN</sequence>
<keyword evidence="1" id="KW-0472">Membrane</keyword>
<feature type="transmembrane region" description="Helical" evidence="1">
    <location>
        <begin position="61"/>
        <end position="82"/>
    </location>
</feature>
<protein>
    <recommendedName>
        <fullName evidence="3">DUF3341 domain-containing protein</fullName>
    </recommendedName>
</protein>
<keyword evidence="1" id="KW-0812">Transmembrane</keyword>
<dbReference type="EMBL" id="UINC01074326">
    <property type="protein sequence ID" value="SVC11407.1"/>
    <property type="molecule type" value="Genomic_DNA"/>
</dbReference>
<evidence type="ECO:0000313" key="2">
    <source>
        <dbReference type="EMBL" id="SVC11407.1"/>
    </source>
</evidence>
<organism evidence="2">
    <name type="scientific">marine metagenome</name>
    <dbReference type="NCBI Taxonomy" id="408172"/>
    <lineage>
        <taxon>unclassified sequences</taxon>
        <taxon>metagenomes</taxon>
        <taxon>ecological metagenomes</taxon>
    </lineage>
</organism>
<dbReference type="PANTHER" id="PTHR40394">
    <property type="entry name" value="LIPOPROTEIN-RELATED"/>
    <property type="match status" value="1"/>
</dbReference>
<dbReference type="PANTHER" id="PTHR40394:SF2">
    <property type="entry name" value="QUINOL:CYTOCHROME C OXIDOREDUCTASE MEMBRANE PROTEIN"/>
    <property type="match status" value="1"/>
</dbReference>
<reference evidence="2" key="1">
    <citation type="submission" date="2018-05" db="EMBL/GenBank/DDBJ databases">
        <authorList>
            <person name="Lanie J.A."/>
            <person name="Ng W.-L."/>
            <person name="Kazmierczak K.M."/>
            <person name="Andrzejewski T.M."/>
            <person name="Davidsen T.M."/>
            <person name="Wayne K.J."/>
            <person name="Tettelin H."/>
            <person name="Glass J.I."/>
            <person name="Rusch D."/>
            <person name="Podicherti R."/>
            <person name="Tsui H.-C.T."/>
            <person name="Winkler M.E."/>
        </authorList>
    </citation>
    <scope>NUCLEOTIDE SEQUENCE</scope>
</reference>
<proteinExistence type="predicted"/>
<evidence type="ECO:0000256" key="1">
    <source>
        <dbReference type="SAM" id="Phobius"/>
    </source>
</evidence>
<keyword evidence="1" id="KW-1133">Transmembrane helix</keyword>
<dbReference type="AlphaFoldDB" id="A0A382JJY1"/>
<accession>A0A382JJY1</accession>
<feature type="transmembrane region" description="Helical" evidence="1">
    <location>
        <begin position="102"/>
        <end position="124"/>
    </location>
</feature>
<evidence type="ECO:0008006" key="3">
    <source>
        <dbReference type="Google" id="ProtNLM"/>
    </source>
</evidence>